<evidence type="ECO:0000256" key="3">
    <source>
        <dbReference type="ARBA" id="ARBA00022801"/>
    </source>
</evidence>
<dbReference type="AlphaFoldDB" id="A0A6B1D7I6"/>
<evidence type="ECO:0000256" key="4">
    <source>
        <dbReference type="ARBA" id="ARBA00022833"/>
    </source>
</evidence>
<evidence type="ECO:0000256" key="2">
    <source>
        <dbReference type="ARBA" id="ARBA00022723"/>
    </source>
</evidence>
<dbReference type="SMART" id="SM01168">
    <property type="entry name" value="DUF1907"/>
    <property type="match status" value="1"/>
</dbReference>
<gene>
    <name evidence="6" type="ORF">F4X14_11200</name>
</gene>
<feature type="domain" description="DUF1907" evidence="5">
    <location>
        <begin position="21"/>
        <end position="331"/>
    </location>
</feature>
<name>A0A6B1D7I6_9CHLR</name>
<evidence type="ECO:0000259" key="5">
    <source>
        <dbReference type="SMART" id="SM01168"/>
    </source>
</evidence>
<sequence>MMEAMKRAALWAPPLEELAPFVREGLQANYAVVEVEVTDCPDLRRLGCASPGICGSTVLLEVGGEPYAHNPKYRHVTFDMAEMASACGQAEGSLFGAGMAFPGVLDGHCGEVIATLQAGGVNRSRVARVGPQQECIVEPYPSTRHSGLSNLFLSEGRPGPVLKVSVERRTGAERSFTQALRKSLQAHPEIGGDFGLTRRHPSAFGEGRTAPAGARQVGLGGVFVIEAGRIRSHVMPDYECIAHRYYDTEAEEVVAEFLQFYEHMGPDLLCFAVCWTGDPTGGQLHLRESGEHTHFFHMGKLSQAGHYHYDVTPDTIRYSGYFNVAAELVRIGDIRAQTAKR</sequence>
<keyword evidence="2" id="KW-0479">Metal-binding</keyword>
<dbReference type="EMBL" id="VXMH01000058">
    <property type="protein sequence ID" value="MYC95526.1"/>
    <property type="molecule type" value="Genomic_DNA"/>
</dbReference>
<evidence type="ECO:0000313" key="6">
    <source>
        <dbReference type="EMBL" id="MYC95526.1"/>
    </source>
</evidence>
<evidence type="ECO:0000256" key="1">
    <source>
        <dbReference type="ARBA" id="ARBA00011245"/>
    </source>
</evidence>
<dbReference type="SUPFAM" id="SSF117856">
    <property type="entry name" value="AF0104/ALDC/Ptd012-like"/>
    <property type="match status" value="1"/>
</dbReference>
<protein>
    <submittedName>
        <fullName evidence="6">PTD012 family protein</fullName>
    </submittedName>
</protein>
<comment type="caution">
    <text evidence="6">The sequence shown here is derived from an EMBL/GenBank/DDBJ whole genome shotgun (WGS) entry which is preliminary data.</text>
</comment>
<keyword evidence="4" id="KW-0862">Zinc</keyword>
<keyword evidence="3" id="KW-0378">Hydrolase</keyword>
<dbReference type="GO" id="GO:0016788">
    <property type="term" value="F:hydrolase activity, acting on ester bonds"/>
    <property type="evidence" value="ECO:0007669"/>
    <property type="project" value="TreeGrafter"/>
</dbReference>
<comment type="subunit">
    <text evidence="1">Monomer.</text>
</comment>
<proteinExistence type="predicted"/>
<dbReference type="PANTHER" id="PTHR13204">
    <property type="entry name" value="PTD012 PROTEIN"/>
    <property type="match status" value="1"/>
</dbReference>
<organism evidence="6">
    <name type="scientific">Caldilineaceae bacterium SB0661_bin_32</name>
    <dbReference type="NCBI Taxonomy" id="2605255"/>
    <lineage>
        <taxon>Bacteria</taxon>
        <taxon>Bacillati</taxon>
        <taxon>Chloroflexota</taxon>
        <taxon>Caldilineae</taxon>
        <taxon>Caldilineales</taxon>
        <taxon>Caldilineaceae</taxon>
    </lineage>
</organism>
<dbReference type="GO" id="GO:0008270">
    <property type="term" value="F:zinc ion binding"/>
    <property type="evidence" value="ECO:0007669"/>
    <property type="project" value="TreeGrafter"/>
</dbReference>
<dbReference type="PANTHER" id="PTHR13204:SF1">
    <property type="entry name" value="ESTER HYDROLASE C11ORF54"/>
    <property type="match status" value="1"/>
</dbReference>
<dbReference type="InterPro" id="IPR015021">
    <property type="entry name" value="C11orf54_DUF1907"/>
</dbReference>
<accession>A0A6B1D7I6</accession>
<dbReference type="Pfam" id="PF08925">
    <property type="entry name" value="DUF1907"/>
    <property type="match status" value="2"/>
</dbReference>
<reference evidence="6" key="1">
    <citation type="submission" date="2019-09" db="EMBL/GenBank/DDBJ databases">
        <title>Characterisation of the sponge microbiome using genome-centric metagenomics.</title>
        <authorList>
            <person name="Engelberts J.P."/>
            <person name="Robbins S.J."/>
            <person name="De Goeij J.M."/>
            <person name="Aranda M."/>
            <person name="Bell S.C."/>
            <person name="Webster N.S."/>
        </authorList>
    </citation>
    <scope>NUCLEOTIDE SEQUENCE</scope>
    <source>
        <strain evidence="6">SB0661_bin_32</strain>
    </source>
</reference>